<dbReference type="InterPro" id="IPR006119">
    <property type="entry name" value="Resolv_N"/>
</dbReference>
<keyword evidence="1" id="KW-0175">Coiled coil</keyword>
<dbReference type="CDD" id="cd00338">
    <property type="entry name" value="Ser_Recombinase"/>
    <property type="match status" value="1"/>
</dbReference>
<dbReference type="PANTHER" id="PTHR30461:SF23">
    <property type="entry name" value="DNA RECOMBINASE-RELATED"/>
    <property type="match status" value="1"/>
</dbReference>
<evidence type="ECO:0000313" key="4">
    <source>
        <dbReference type="Proteomes" id="UP000033947"/>
    </source>
</evidence>
<gene>
    <name evidence="3" type="ORF">UU55_C0004G0031</name>
</gene>
<sequence>MDFLVNKDIQNKNGIEYCRKSTESEDRQAFSLKDQHDVNFKVAERYGVKVKKSLQESMSAKKRGRPFFNEMVASVESGKYEVIVCWALNRLARNSVDGAMLIELMDNKKLHAILTPGKVYYNSGDDKLLLQIEFGLAKKYSDDLGPTVLRGMYSKLKRGWYPGPAKPGYINRKEKGEIIQVIDEERFPLLRKGIEMYLEGARVEHVLELLNDKWGYKTIQTEKTGNKPLSISSFYRILNDSFYFGKIVWNGEEGELNPEVPKLVSEKEFWDIQRRLGAKGISRPSKHMEVPYRSIIKCSECGSAIITYPKIKKLASGETVVYLYAKCSSKKHCTQKHISVSKIEKQLNEIVKTVEVSQDFHDWFLKWLKHDHQVETTETEVLLQRIDAQIEIQHKRRNNLFEMRLNGEAVEVEYRTKKEEIEVEIKRLEKERAGVKYASDDWIKRAEKRINYALYARDTLENGDYLQKSSVLSDLGSNFLLKEGLLFADIDPMLAVFKKHYEIVNKDLIGFELEDKLLNQANSEILKSWLGDRDSNPNRRDQNPQSYR</sequence>
<dbReference type="PROSITE" id="PS51736">
    <property type="entry name" value="RECOMBINASES_3"/>
    <property type="match status" value="1"/>
</dbReference>
<evidence type="ECO:0000313" key="3">
    <source>
        <dbReference type="EMBL" id="KKS03242.1"/>
    </source>
</evidence>
<comment type="caution">
    <text evidence="3">The sequence shown here is derived from an EMBL/GenBank/DDBJ whole genome shotgun (WGS) entry which is preliminary data.</text>
</comment>
<dbReference type="Proteomes" id="UP000033947">
    <property type="component" value="Unassembled WGS sequence"/>
</dbReference>
<evidence type="ECO:0000259" key="2">
    <source>
        <dbReference type="PROSITE" id="PS51736"/>
    </source>
</evidence>
<dbReference type="InterPro" id="IPR011109">
    <property type="entry name" value="DNA_bind_recombinase_dom"/>
</dbReference>
<dbReference type="GO" id="GO:0003677">
    <property type="term" value="F:DNA binding"/>
    <property type="evidence" value="ECO:0007669"/>
    <property type="project" value="InterPro"/>
</dbReference>
<dbReference type="InterPro" id="IPR050639">
    <property type="entry name" value="SSR_resolvase"/>
</dbReference>
<reference evidence="3 4" key="1">
    <citation type="journal article" date="2015" name="Nature">
        <title>rRNA introns, odd ribosomes, and small enigmatic genomes across a large radiation of phyla.</title>
        <authorList>
            <person name="Brown C.T."/>
            <person name="Hug L.A."/>
            <person name="Thomas B.C."/>
            <person name="Sharon I."/>
            <person name="Castelle C.J."/>
            <person name="Singh A."/>
            <person name="Wilkins M.J."/>
            <person name="Williams K.H."/>
            <person name="Banfield J.F."/>
        </authorList>
    </citation>
    <scope>NUCLEOTIDE SEQUENCE [LARGE SCALE GENOMIC DNA]</scope>
</reference>
<dbReference type="PANTHER" id="PTHR30461">
    <property type="entry name" value="DNA-INVERTASE FROM LAMBDOID PROPHAGE"/>
    <property type="match status" value="1"/>
</dbReference>
<evidence type="ECO:0000256" key="1">
    <source>
        <dbReference type="SAM" id="Coils"/>
    </source>
</evidence>
<dbReference type="Gene3D" id="3.90.1750.20">
    <property type="entry name" value="Putative Large Serine Recombinase, Chain B, Domain 2"/>
    <property type="match status" value="1"/>
</dbReference>
<dbReference type="SUPFAM" id="SSF53041">
    <property type="entry name" value="Resolvase-like"/>
    <property type="match status" value="1"/>
</dbReference>
<organism evidence="3 4">
    <name type="scientific">candidate division WWE3 bacterium GW2011_GWC2_41_23</name>
    <dbReference type="NCBI Taxonomy" id="1619123"/>
    <lineage>
        <taxon>Bacteria</taxon>
        <taxon>Katanobacteria</taxon>
    </lineage>
</organism>
<dbReference type="EMBL" id="LCBB01000004">
    <property type="protein sequence ID" value="KKS03242.1"/>
    <property type="molecule type" value="Genomic_DNA"/>
</dbReference>
<dbReference type="SMART" id="SM00857">
    <property type="entry name" value="Resolvase"/>
    <property type="match status" value="1"/>
</dbReference>
<dbReference type="InterPro" id="IPR038109">
    <property type="entry name" value="DNA_bind_recomb_sf"/>
</dbReference>
<name>A0A0G0VU88_UNCKA</name>
<dbReference type="Gene3D" id="3.40.50.1390">
    <property type="entry name" value="Resolvase, N-terminal catalytic domain"/>
    <property type="match status" value="1"/>
</dbReference>
<protein>
    <submittedName>
        <fullName evidence="3">Recombinase</fullName>
    </submittedName>
</protein>
<feature type="coiled-coil region" evidence="1">
    <location>
        <begin position="411"/>
        <end position="438"/>
    </location>
</feature>
<dbReference type="Pfam" id="PF07508">
    <property type="entry name" value="Recombinase"/>
    <property type="match status" value="1"/>
</dbReference>
<dbReference type="GO" id="GO:0000150">
    <property type="term" value="F:DNA strand exchange activity"/>
    <property type="evidence" value="ECO:0007669"/>
    <property type="project" value="InterPro"/>
</dbReference>
<feature type="domain" description="Resolvase/invertase-type recombinase catalytic" evidence="2">
    <location>
        <begin position="13"/>
        <end position="159"/>
    </location>
</feature>
<dbReference type="Pfam" id="PF00239">
    <property type="entry name" value="Resolvase"/>
    <property type="match status" value="1"/>
</dbReference>
<accession>A0A0G0VU88</accession>
<dbReference type="InterPro" id="IPR036162">
    <property type="entry name" value="Resolvase-like_N_sf"/>
</dbReference>
<proteinExistence type="predicted"/>
<dbReference type="AlphaFoldDB" id="A0A0G0VU88"/>